<proteinExistence type="predicted"/>
<keyword evidence="9" id="KW-1185">Reference proteome</keyword>
<evidence type="ECO:0000256" key="3">
    <source>
        <dbReference type="ARBA" id="ARBA00022989"/>
    </source>
</evidence>
<feature type="region of interest" description="Disordered" evidence="5">
    <location>
        <begin position="426"/>
        <end position="482"/>
    </location>
</feature>
<comment type="caution">
    <text evidence="8">The sequence shown here is derived from an EMBL/GenBank/DDBJ whole genome shotgun (WGS) entry which is preliminary data.</text>
</comment>
<dbReference type="PANTHER" id="PTHR31679">
    <property type="entry name" value="PEROXISOMAL MEMBRANE PROTEIN PEX30-RELATED"/>
    <property type="match status" value="1"/>
</dbReference>
<dbReference type="EMBL" id="SGPK01000128">
    <property type="protein sequence ID" value="THH07763.1"/>
    <property type="molecule type" value="Genomic_DNA"/>
</dbReference>
<gene>
    <name evidence="8" type="ORF">EW145_g3164</name>
</gene>
<evidence type="ECO:0000256" key="6">
    <source>
        <dbReference type="SAM" id="Phobius"/>
    </source>
</evidence>
<dbReference type="Pfam" id="PF06398">
    <property type="entry name" value="Pex24p"/>
    <property type="match status" value="1"/>
</dbReference>
<evidence type="ECO:0000313" key="9">
    <source>
        <dbReference type="Proteomes" id="UP000308199"/>
    </source>
</evidence>
<evidence type="ECO:0000313" key="8">
    <source>
        <dbReference type="EMBL" id="THH07763.1"/>
    </source>
</evidence>
<sequence length="482" mass="54221">MSSSSSPSRSSFDVAQTQTLPTLTTFLNNVPPQLTALLVELGPSIARIRWLAEAASWKASYTNSWIILAVWWAVCLLSEFSFRYFSLLIAPALYVYLSRLSSSSGARSFVTEQSLQSTVIDLSAIESLLVSLPSPPTLSWKALARTIASLYIPFLIVTWFWACTVREVFWRSAWFRRSVLRLWTLLSGQSPEPAVPSESSATQTGESGHSLRFLIMVYENQRWWVGLDWTAALLPGERPSWCSSTLDPMSPPSAFTLPEPTCVFLSDRKGGLIKRTARWNWEEREWKVVVRKEVGSKRIEKELPVLREDTSMHANRIGRAKQRLHETGMKLKKPLEGNRGDIEEVYSKDFGPSEPGSSENADVHTDEDEAYTDNDGWVYGDNKWKATSSNGGLGKYTRYRKWTRVALLAEVVEVASAEEAHNYAARQQETSSAIEMAEGSGDRRSLESNLSRRSVDENDDPGDEGRLRKRLKAVIRKSAHSV</sequence>
<feature type="transmembrane region" description="Helical" evidence="6">
    <location>
        <begin position="142"/>
        <end position="162"/>
    </location>
</feature>
<comment type="subcellular location">
    <subcellularLocation>
        <location evidence="1">Endomembrane system</location>
        <topology evidence="1">Multi-pass membrane protein</topology>
    </subcellularLocation>
</comment>
<dbReference type="PANTHER" id="PTHR31679:SF2">
    <property type="entry name" value="PEROXISOMAL MEMBRANE PROTEIN PEX30-RELATED"/>
    <property type="match status" value="1"/>
</dbReference>
<dbReference type="SMART" id="SM00693">
    <property type="entry name" value="DysFN"/>
    <property type="match status" value="1"/>
</dbReference>
<name>A0A4V3XD00_9AGAM</name>
<organism evidence="8 9">
    <name type="scientific">Phellinidium pouzarii</name>
    <dbReference type="NCBI Taxonomy" id="167371"/>
    <lineage>
        <taxon>Eukaryota</taxon>
        <taxon>Fungi</taxon>
        <taxon>Dikarya</taxon>
        <taxon>Basidiomycota</taxon>
        <taxon>Agaricomycotina</taxon>
        <taxon>Agaricomycetes</taxon>
        <taxon>Hymenochaetales</taxon>
        <taxon>Hymenochaetaceae</taxon>
        <taxon>Phellinidium</taxon>
    </lineage>
</organism>
<accession>A0A4V3XD00</accession>
<feature type="compositionally biased region" description="Basic residues" evidence="5">
    <location>
        <begin position="467"/>
        <end position="482"/>
    </location>
</feature>
<reference evidence="8 9" key="1">
    <citation type="submission" date="2019-02" db="EMBL/GenBank/DDBJ databases">
        <title>Genome sequencing of the rare red list fungi Phellinidium pouzarii.</title>
        <authorList>
            <person name="Buettner E."/>
            <person name="Kellner H."/>
        </authorList>
    </citation>
    <scope>NUCLEOTIDE SEQUENCE [LARGE SCALE GENOMIC DNA]</scope>
    <source>
        <strain evidence="8 9">DSM 108285</strain>
    </source>
</reference>
<dbReference type="InterPro" id="IPR052646">
    <property type="entry name" value="Peroxisomal_PEX28-32"/>
</dbReference>
<dbReference type="InterPro" id="IPR010482">
    <property type="entry name" value="TECPR1-like_DysF"/>
</dbReference>
<evidence type="ECO:0000256" key="2">
    <source>
        <dbReference type="ARBA" id="ARBA00022692"/>
    </source>
</evidence>
<dbReference type="GO" id="GO:0005778">
    <property type="term" value="C:peroxisomal membrane"/>
    <property type="evidence" value="ECO:0007669"/>
    <property type="project" value="TreeGrafter"/>
</dbReference>
<feature type="region of interest" description="Disordered" evidence="5">
    <location>
        <begin position="346"/>
        <end position="367"/>
    </location>
</feature>
<evidence type="ECO:0000256" key="5">
    <source>
        <dbReference type="SAM" id="MobiDB-lite"/>
    </source>
</evidence>
<feature type="domain" description="Peroxin/Ferlin" evidence="7">
    <location>
        <begin position="210"/>
        <end position="289"/>
    </location>
</feature>
<keyword evidence="3 6" id="KW-1133">Transmembrane helix</keyword>
<dbReference type="AlphaFoldDB" id="A0A4V3XD00"/>
<keyword evidence="2 6" id="KW-0812">Transmembrane</keyword>
<evidence type="ECO:0000259" key="7">
    <source>
        <dbReference type="SMART" id="SM00693"/>
    </source>
</evidence>
<dbReference type="GO" id="GO:0007031">
    <property type="term" value="P:peroxisome organization"/>
    <property type="evidence" value="ECO:0007669"/>
    <property type="project" value="UniProtKB-ARBA"/>
</dbReference>
<keyword evidence="4 6" id="KW-0472">Membrane</keyword>
<dbReference type="GO" id="GO:0012505">
    <property type="term" value="C:endomembrane system"/>
    <property type="evidence" value="ECO:0007669"/>
    <property type="project" value="UniProtKB-SubCell"/>
</dbReference>
<evidence type="ECO:0000256" key="1">
    <source>
        <dbReference type="ARBA" id="ARBA00004127"/>
    </source>
</evidence>
<evidence type="ECO:0000256" key="4">
    <source>
        <dbReference type="ARBA" id="ARBA00023136"/>
    </source>
</evidence>
<protein>
    <recommendedName>
        <fullName evidence="7">Peroxin/Ferlin domain-containing protein</fullName>
    </recommendedName>
</protein>
<dbReference type="InterPro" id="IPR006614">
    <property type="entry name" value="Peroxin/Ferlin"/>
</dbReference>
<dbReference type="OrthoDB" id="5586090at2759"/>
<dbReference type="Proteomes" id="UP000308199">
    <property type="component" value="Unassembled WGS sequence"/>
</dbReference>